<protein>
    <submittedName>
        <fullName evidence="2">Uncharacterized protein</fullName>
    </submittedName>
</protein>
<keyword evidence="1" id="KW-0812">Transmembrane</keyword>
<proteinExistence type="predicted"/>
<reference evidence="2" key="1">
    <citation type="journal article" date="2015" name="Nature">
        <title>Complex archaea that bridge the gap between prokaryotes and eukaryotes.</title>
        <authorList>
            <person name="Spang A."/>
            <person name="Saw J.H."/>
            <person name="Jorgensen S.L."/>
            <person name="Zaremba-Niedzwiedzka K."/>
            <person name="Martijn J."/>
            <person name="Lind A.E."/>
            <person name="van Eijk R."/>
            <person name="Schleper C."/>
            <person name="Guy L."/>
            <person name="Ettema T.J."/>
        </authorList>
    </citation>
    <scope>NUCLEOTIDE SEQUENCE</scope>
</reference>
<feature type="transmembrane region" description="Helical" evidence="1">
    <location>
        <begin position="95"/>
        <end position="117"/>
    </location>
</feature>
<evidence type="ECO:0000313" key="2">
    <source>
        <dbReference type="EMBL" id="KKM75361.1"/>
    </source>
</evidence>
<feature type="transmembrane region" description="Helical" evidence="1">
    <location>
        <begin position="123"/>
        <end position="149"/>
    </location>
</feature>
<dbReference type="AlphaFoldDB" id="A0A0F9KKT5"/>
<name>A0A0F9KKT5_9ZZZZ</name>
<dbReference type="EMBL" id="LAZR01008990">
    <property type="protein sequence ID" value="KKM75361.1"/>
    <property type="molecule type" value="Genomic_DNA"/>
</dbReference>
<feature type="transmembrane region" description="Helical" evidence="1">
    <location>
        <begin position="7"/>
        <end position="26"/>
    </location>
</feature>
<keyword evidence="1" id="KW-0472">Membrane</keyword>
<evidence type="ECO:0000256" key="1">
    <source>
        <dbReference type="SAM" id="Phobius"/>
    </source>
</evidence>
<feature type="transmembrane region" description="Helical" evidence="1">
    <location>
        <begin position="185"/>
        <end position="203"/>
    </location>
</feature>
<gene>
    <name evidence="2" type="ORF">LCGC14_1391040</name>
</gene>
<accession>A0A0F9KKT5</accession>
<sequence length="249" mass="29538">MFEELPFILGFMMFSVIFSYLLFHYIGSQSKIIKSLAIVGIIFHELCHLFMCIITNTPRESVSLFKKVESEYGAPIKYYGYVKVNDTRITFIQSFLISFAPLYISFWVFFFLLNFLINSQVDILIFIFIFYIMVSIVLSAAPSFADLAVIPKTFQNFPEHSLYQIFLLTISVLATWMIVEGYNIQAFHEIVIYLIIATFYFGFKYGFKLIDRIYYSIQMKYRYKTISNKDTFKRFTRSRYKPKKQRAIR</sequence>
<feature type="transmembrane region" description="Helical" evidence="1">
    <location>
        <begin position="161"/>
        <end position="179"/>
    </location>
</feature>
<feature type="transmembrane region" description="Helical" evidence="1">
    <location>
        <begin position="32"/>
        <end position="54"/>
    </location>
</feature>
<comment type="caution">
    <text evidence="2">The sequence shown here is derived from an EMBL/GenBank/DDBJ whole genome shotgun (WGS) entry which is preliminary data.</text>
</comment>
<keyword evidence="1" id="KW-1133">Transmembrane helix</keyword>
<organism evidence="2">
    <name type="scientific">marine sediment metagenome</name>
    <dbReference type="NCBI Taxonomy" id="412755"/>
    <lineage>
        <taxon>unclassified sequences</taxon>
        <taxon>metagenomes</taxon>
        <taxon>ecological metagenomes</taxon>
    </lineage>
</organism>